<dbReference type="SMART" id="SM00184">
    <property type="entry name" value="RING"/>
    <property type="match status" value="1"/>
</dbReference>
<evidence type="ECO:0000313" key="4">
    <source>
        <dbReference type="Proteomes" id="UP000504607"/>
    </source>
</evidence>
<proteinExistence type="predicted"/>
<keyword evidence="1" id="KW-0863">Zinc-finger</keyword>
<dbReference type="KEGG" id="egu:105043404"/>
<dbReference type="SUPFAM" id="SSF57850">
    <property type="entry name" value="RING/U-box"/>
    <property type="match status" value="1"/>
</dbReference>
<dbReference type="InterPro" id="IPR033276">
    <property type="entry name" value="BB"/>
</dbReference>
<evidence type="ECO:0000313" key="5">
    <source>
        <dbReference type="RefSeq" id="XP_010919239.1"/>
    </source>
</evidence>
<dbReference type="FunFam" id="3.30.40.10:FF:000226">
    <property type="entry name" value="E3 ubiquitin ligase BIG BROTHER"/>
    <property type="match status" value="1"/>
</dbReference>
<evidence type="ECO:0000313" key="6">
    <source>
        <dbReference type="RefSeq" id="XP_029119905.1"/>
    </source>
</evidence>
<dbReference type="RefSeq" id="XP_029119905.1">
    <property type="nucleotide sequence ID" value="XM_029264072.1"/>
</dbReference>
<feature type="region of interest" description="Disordered" evidence="2">
    <location>
        <begin position="144"/>
        <end position="179"/>
    </location>
</feature>
<dbReference type="Proteomes" id="UP000504607">
    <property type="component" value="Chromosome 4"/>
</dbReference>
<evidence type="ECO:0000256" key="1">
    <source>
        <dbReference type="PROSITE-ProRule" id="PRU00175"/>
    </source>
</evidence>
<feature type="region of interest" description="Disordered" evidence="2">
    <location>
        <begin position="81"/>
        <end position="112"/>
    </location>
</feature>
<dbReference type="RefSeq" id="XP_010919239.1">
    <property type="nucleotide sequence ID" value="XM_010920937.3"/>
</dbReference>
<gene>
    <name evidence="5 6" type="primary">LOC105043404</name>
</gene>
<dbReference type="AlphaFoldDB" id="A0A6I9R284"/>
<sequence length="279" mass="30830">MISTTPHTPRVAGEGPEVPPKVAIMGMEFETKGKQQANVYYVNAPVPCVVEENFGGYFHDHDVSALAEDLLAQESVYESFQRNAQSDTTGASSSNNSRHDHDHVSREAERNSLTTAGIELQLSRDEALARELQELENKLAGASFGGITGREADTNPTPSSSANLELNSANSSVQVAQEDGIDPDNMTYEELQRLGEAMGTESRGLSDELICFLQTSTYKIGLFSRKEKHEECVICCMAYKNRDKLMMLPCQHQYHKTCITKWLKINKACPVCNEEVFGS</sequence>
<name>A0A6I9R284_ELAGV</name>
<keyword evidence="1" id="KW-0862">Zinc</keyword>
<evidence type="ECO:0000256" key="2">
    <source>
        <dbReference type="SAM" id="MobiDB-lite"/>
    </source>
</evidence>
<organism evidence="4 5">
    <name type="scientific">Elaeis guineensis var. tenera</name>
    <name type="common">Oil palm</name>
    <dbReference type="NCBI Taxonomy" id="51953"/>
    <lineage>
        <taxon>Eukaryota</taxon>
        <taxon>Viridiplantae</taxon>
        <taxon>Streptophyta</taxon>
        <taxon>Embryophyta</taxon>
        <taxon>Tracheophyta</taxon>
        <taxon>Spermatophyta</taxon>
        <taxon>Magnoliopsida</taxon>
        <taxon>Liliopsida</taxon>
        <taxon>Arecaceae</taxon>
        <taxon>Arecoideae</taxon>
        <taxon>Cocoseae</taxon>
        <taxon>Elaeidinae</taxon>
        <taxon>Elaeis</taxon>
    </lineage>
</organism>
<dbReference type="InterPro" id="IPR013083">
    <property type="entry name" value="Znf_RING/FYVE/PHD"/>
</dbReference>
<dbReference type="OrthoDB" id="8062037at2759"/>
<feature type="compositionally biased region" description="Low complexity" evidence="2">
    <location>
        <begin position="159"/>
        <end position="172"/>
    </location>
</feature>
<protein>
    <submittedName>
        <fullName evidence="5 6">E3 ubiquitin ligase BIG BROTHER-related isoform X1</fullName>
    </submittedName>
</protein>
<keyword evidence="4" id="KW-1185">Reference proteome</keyword>
<dbReference type="GO" id="GO:0016567">
    <property type="term" value="P:protein ubiquitination"/>
    <property type="evidence" value="ECO:0007669"/>
    <property type="project" value="InterPro"/>
</dbReference>
<dbReference type="GO" id="GO:0004842">
    <property type="term" value="F:ubiquitin-protein transferase activity"/>
    <property type="evidence" value="ECO:0007669"/>
    <property type="project" value="InterPro"/>
</dbReference>
<dbReference type="GO" id="GO:0008270">
    <property type="term" value="F:zinc ion binding"/>
    <property type="evidence" value="ECO:0007669"/>
    <property type="project" value="UniProtKB-KW"/>
</dbReference>
<dbReference type="InterPro" id="IPR001841">
    <property type="entry name" value="Znf_RING"/>
</dbReference>
<dbReference type="PANTHER" id="PTHR46400:SF11">
    <property type="entry name" value="OS04G0571200 PROTEIN"/>
    <property type="match status" value="1"/>
</dbReference>
<feature type="compositionally biased region" description="Polar residues" evidence="2">
    <location>
        <begin position="81"/>
        <end position="91"/>
    </location>
</feature>
<dbReference type="GeneID" id="105043404"/>
<dbReference type="GO" id="GO:0031624">
    <property type="term" value="F:ubiquitin conjugating enzyme binding"/>
    <property type="evidence" value="ECO:0007669"/>
    <property type="project" value="TreeGrafter"/>
</dbReference>
<dbReference type="GO" id="GO:0046621">
    <property type="term" value="P:negative regulation of organ growth"/>
    <property type="evidence" value="ECO:0007669"/>
    <property type="project" value="InterPro"/>
</dbReference>
<dbReference type="Pfam" id="PF13639">
    <property type="entry name" value="zf-RING_2"/>
    <property type="match status" value="1"/>
</dbReference>
<reference evidence="5 6" key="1">
    <citation type="submission" date="2025-04" db="UniProtKB">
        <authorList>
            <consortium name="RefSeq"/>
        </authorList>
    </citation>
    <scope>IDENTIFICATION</scope>
</reference>
<keyword evidence="1" id="KW-0479">Metal-binding</keyword>
<dbReference type="PROSITE" id="PS50089">
    <property type="entry name" value="ZF_RING_2"/>
    <property type="match status" value="1"/>
</dbReference>
<accession>A0A6I9R284</accession>
<feature type="domain" description="RING-type" evidence="3">
    <location>
        <begin position="232"/>
        <end position="273"/>
    </location>
</feature>
<dbReference type="Gene3D" id="3.30.40.10">
    <property type="entry name" value="Zinc/RING finger domain, C3HC4 (zinc finger)"/>
    <property type="match status" value="1"/>
</dbReference>
<dbReference type="PANTHER" id="PTHR46400">
    <property type="entry name" value="RING/U-BOX SUPERFAMILY PROTEIN"/>
    <property type="match status" value="1"/>
</dbReference>
<evidence type="ECO:0000259" key="3">
    <source>
        <dbReference type="PROSITE" id="PS50089"/>
    </source>
</evidence>
<feature type="compositionally biased region" description="Basic and acidic residues" evidence="2">
    <location>
        <begin position="97"/>
        <end position="110"/>
    </location>
</feature>